<evidence type="ECO:0000256" key="1">
    <source>
        <dbReference type="ARBA" id="ARBA00006249"/>
    </source>
</evidence>
<dbReference type="Proteomes" id="UP001363010">
    <property type="component" value="Unassembled WGS sequence"/>
</dbReference>
<feature type="chain" id="PRO_5045963041" evidence="8">
    <location>
        <begin position="27"/>
        <end position="527"/>
    </location>
</feature>
<dbReference type="PANTHER" id="PTHR33938:SF15">
    <property type="entry name" value="FERULOYL ESTERASE B-RELATED"/>
    <property type="match status" value="1"/>
</dbReference>
<dbReference type="InterPro" id="IPR029058">
    <property type="entry name" value="AB_hydrolase_fold"/>
</dbReference>
<keyword evidence="7" id="KW-1015">Disulfide bond</keyword>
<keyword evidence="3" id="KW-0479">Metal-binding</keyword>
<evidence type="ECO:0000256" key="7">
    <source>
        <dbReference type="ARBA" id="ARBA00023157"/>
    </source>
</evidence>
<evidence type="ECO:0000256" key="3">
    <source>
        <dbReference type="ARBA" id="ARBA00022723"/>
    </source>
</evidence>
<comment type="similarity">
    <text evidence="1">Belongs to the tannase family.</text>
</comment>
<protein>
    <submittedName>
        <fullName evidence="9">Tannase/feruloyl esterase family alpha/beta hydrolase</fullName>
    </submittedName>
</protein>
<dbReference type="SUPFAM" id="SSF53474">
    <property type="entry name" value="alpha/beta-Hydrolases"/>
    <property type="match status" value="1"/>
</dbReference>
<dbReference type="InterPro" id="IPR011118">
    <property type="entry name" value="Tannase/feruloyl_esterase"/>
</dbReference>
<gene>
    <name evidence="9" type="ORF">WKW80_28180</name>
</gene>
<dbReference type="GO" id="GO:0016787">
    <property type="term" value="F:hydrolase activity"/>
    <property type="evidence" value="ECO:0007669"/>
    <property type="project" value="UniProtKB-KW"/>
</dbReference>
<evidence type="ECO:0000256" key="2">
    <source>
        <dbReference type="ARBA" id="ARBA00022487"/>
    </source>
</evidence>
<keyword evidence="5 9" id="KW-0378">Hydrolase</keyword>
<evidence type="ECO:0000313" key="9">
    <source>
        <dbReference type="EMBL" id="MEJ8825866.1"/>
    </source>
</evidence>
<comment type="caution">
    <text evidence="9">The sequence shown here is derived from an EMBL/GenBank/DDBJ whole genome shotgun (WGS) entry which is preliminary data.</text>
</comment>
<organism evidence="9 10">
    <name type="scientific">Variovorax humicola</name>
    <dbReference type="NCBI Taxonomy" id="1769758"/>
    <lineage>
        <taxon>Bacteria</taxon>
        <taxon>Pseudomonadati</taxon>
        <taxon>Pseudomonadota</taxon>
        <taxon>Betaproteobacteria</taxon>
        <taxon>Burkholderiales</taxon>
        <taxon>Comamonadaceae</taxon>
        <taxon>Variovorax</taxon>
    </lineage>
</organism>
<evidence type="ECO:0000256" key="4">
    <source>
        <dbReference type="ARBA" id="ARBA00022729"/>
    </source>
</evidence>
<dbReference type="Gene3D" id="3.40.50.1820">
    <property type="entry name" value="alpha/beta hydrolase"/>
    <property type="match status" value="1"/>
</dbReference>
<reference evidence="9 10" key="1">
    <citation type="submission" date="2024-03" db="EMBL/GenBank/DDBJ databases">
        <title>Novel species of the genus Variovorax.</title>
        <authorList>
            <person name="Liu Q."/>
            <person name="Xin Y.-H."/>
        </authorList>
    </citation>
    <scope>NUCLEOTIDE SEQUENCE [LARGE SCALE GENOMIC DNA]</scope>
    <source>
        <strain evidence="9 10">KACC 18501</strain>
    </source>
</reference>
<keyword evidence="2" id="KW-0719">Serine esterase</keyword>
<accession>A0ABU8W739</accession>
<keyword evidence="6" id="KW-0106">Calcium</keyword>
<dbReference type="Pfam" id="PF07519">
    <property type="entry name" value="Tannase"/>
    <property type="match status" value="1"/>
</dbReference>
<evidence type="ECO:0000313" key="10">
    <source>
        <dbReference type="Proteomes" id="UP001363010"/>
    </source>
</evidence>
<feature type="signal peptide" evidence="8">
    <location>
        <begin position="1"/>
        <end position="26"/>
    </location>
</feature>
<sequence length="527" mass="57204">MRQTTLKAALSAAAGLAFLSGPAARAAMSCEALASSALPRGVVAQSAQLVPAGSFQPPTEPTLENLPEFCRVTGRIENHPTSRIMFEVWLPTRTSNHRFVQVGNTGYAGVIQYEQMATRLREGYATASTDDGTSAPPGVPQEERLKLLRDMERLHDFKGRAVTLTTPVAKSLYSSFYGSTPVHSYFVGYSTGGFEALAVVQRTGDQFDGVLAGCPANNSAALFTQAIWTYQNYQKVSGMLKLIHDAALAACDATADGVKDGVIGDPEHCRFDPVVLTCKSGDQAACLTQDQVEAVRRIYEGPVNPRTGKKTGEQYAPGMPRGSELVWPVSQSQANGTSQPWYGMLLHNSLTFDLATFDFERDVTKALEMTRRYGAQVTETNISKFKRHGGKLLLWAGWNDPLWSQENAVLYYKQISGGSRTGRSDARAGAAEGTLFARLYMAPGMDHCGGGDGANVVDMFWPMVDWVETGRAPERILATKHVNNKPDQPVEFTRPLCPYPAIAKYSGRGDANSADNFVCAASTSRRK</sequence>
<dbReference type="RefSeq" id="WP_340366893.1">
    <property type="nucleotide sequence ID" value="NZ_JBBKZV010000026.1"/>
</dbReference>
<dbReference type="PANTHER" id="PTHR33938">
    <property type="entry name" value="FERULOYL ESTERASE B-RELATED"/>
    <property type="match status" value="1"/>
</dbReference>
<evidence type="ECO:0000256" key="6">
    <source>
        <dbReference type="ARBA" id="ARBA00022837"/>
    </source>
</evidence>
<keyword evidence="10" id="KW-1185">Reference proteome</keyword>
<keyword evidence="4 8" id="KW-0732">Signal</keyword>
<evidence type="ECO:0000256" key="8">
    <source>
        <dbReference type="SAM" id="SignalP"/>
    </source>
</evidence>
<dbReference type="EMBL" id="JBBKZV010000026">
    <property type="protein sequence ID" value="MEJ8825866.1"/>
    <property type="molecule type" value="Genomic_DNA"/>
</dbReference>
<name>A0ABU8W739_9BURK</name>
<proteinExistence type="inferred from homology"/>
<evidence type="ECO:0000256" key="5">
    <source>
        <dbReference type="ARBA" id="ARBA00022801"/>
    </source>
</evidence>